<sequence length="1089" mass="123304">MAPVSFEEEAPVTTSEERKKPEMTPISFPFQTQNQFHIYISLVLTSWMTPYESETTPLAFQNEPSSIPLSLWVEQIQGISRVSNINMLFALVYLSRLIQQYPSLPVCSLNIHRLFLVSVMTASKFLDDVTFKNKDWAVVGRRVFTLHQLQAMEIEFLRFLHFSLYVSTADVAYFLESTLIQQRMAIALVSSEACNVSISTVPHINFLTISLAPRVNQCIRTSHKLPPKSSSKPKISQPRSKSKQMGQEESDVMKRLMDDAVDRQKRKQDKEKEAMKEHSFQPKPSSSKPRSISPLTLCRTVLRKEKAKEEEGEADNDSDELEVYDAIQGYIGMDYTEIDVVERLMLDAEMKRRKAEYLKMKEFDQATNSPRRQFTGEKATMSLLRQHGDTMEKTLGDDTVPDEALDMTEIEEATIRRKRVLSAKEVMEMTEGLHSEREEREKRQIEVEDEAQKKRNEENRKAGHLNKKTEQIVLEKRKERLRVVFDIVVSGMKDIDFEADDEELEQEKEEEKLENEENEKQDSAPSEPCTPTQTARNEGLFFTPANTTPRTATIVTKTPTHFESYSPPHSPSTERMGRTRHSTQLDSEQNEDEDEREDGVEGEAEQTRRDESELLNLNLDNLHSLFAVFPPSASLLPHSPSHPSSSLAPSPPFALSPPIWDSLFVLLADPSFAPSPDTSPTRSVSMEWFVSHALAVWAKGRKREWLSCLFDVLEPVQSHAAKDEAREAEKKGTTRDELDRTAWMREGKTDTLRTRMGQKGDFEIGTDYASSEPEFEFHPEVSGRTVRLAEKKRREMEEELWECGGMGESEREGGKEGVDVHTRLARWSVVSDERKRKLAERTHALVMADCPFSPVWMTRGNKTHRPTIRVEGDGKRGREEMGGRGEKGKGGEGGSGRKGETTRKVSFPTSGQTPRQATTFSDLGKGREGGRKEKKAGDSSLHRLEFREGDDSVLLSSLFTSGVVSITITILSIQHGILSFGLMDSSSPIPKIGEILGYNVKNSVGLNRFGKLWIYTPSEHSLKHCTSILHEGDCVRMEVDLDSKPRTVQFFVNGEAGERFITKAQIVLVVLSTLQLVPTFCFVLISALH</sequence>
<feature type="compositionally biased region" description="Low complexity" evidence="1">
    <location>
        <begin position="227"/>
        <end position="239"/>
    </location>
</feature>
<dbReference type="PANTHER" id="PTHR15615">
    <property type="match status" value="1"/>
</dbReference>
<dbReference type="PANTHER" id="PTHR15615:SF108">
    <property type="entry name" value="PROTEIN CNPPD1"/>
    <property type="match status" value="1"/>
</dbReference>
<keyword evidence="2" id="KW-0812">Transmembrane</keyword>
<organism evidence="3 4">
    <name type="scientific">Blattamonas nauphoetae</name>
    <dbReference type="NCBI Taxonomy" id="2049346"/>
    <lineage>
        <taxon>Eukaryota</taxon>
        <taxon>Metamonada</taxon>
        <taxon>Preaxostyla</taxon>
        <taxon>Oxymonadida</taxon>
        <taxon>Blattamonas</taxon>
    </lineage>
</organism>
<keyword evidence="4" id="KW-1185">Reference proteome</keyword>
<keyword evidence="2" id="KW-0472">Membrane</keyword>
<dbReference type="InterPro" id="IPR013922">
    <property type="entry name" value="Cyclin_PHO80-like"/>
</dbReference>
<gene>
    <name evidence="3" type="ORF">BLNAU_7674</name>
</gene>
<feature type="compositionally biased region" description="Acidic residues" evidence="1">
    <location>
        <begin position="498"/>
        <end position="519"/>
    </location>
</feature>
<feature type="region of interest" description="Disordered" evidence="1">
    <location>
        <begin position="429"/>
        <end position="464"/>
    </location>
</feature>
<evidence type="ECO:0000313" key="4">
    <source>
        <dbReference type="Proteomes" id="UP001281761"/>
    </source>
</evidence>
<feature type="compositionally biased region" description="Acidic residues" evidence="1">
    <location>
        <begin position="588"/>
        <end position="604"/>
    </location>
</feature>
<dbReference type="SUPFAM" id="SSF47954">
    <property type="entry name" value="Cyclin-like"/>
    <property type="match status" value="1"/>
</dbReference>
<accession>A0ABQ9Y0N3</accession>
<dbReference type="CDD" id="cd20558">
    <property type="entry name" value="CYCLIN_ScPCL7-like"/>
    <property type="match status" value="1"/>
</dbReference>
<dbReference type="Proteomes" id="UP001281761">
    <property type="component" value="Unassembled WGS sequence"/>
</dbReference>
<keyword evidence="2" id="KW-1133">Transmembrane helix</keyword>
<feature type="region of interest" description="Disordered" evidence="1">
    <location>
        <begin position="1"/>
        <end position="24"/>
    </location>
</feature>
<dbReference type="Gene3D" id="2.60.120.920">
    <property type="match status" value="1"/>
</dbReference>
<dbReference type="Gene3D" id="1.10.472.10">
    <property type="entry name" value="Cyclin-like"/>
    <property type="match status" value="1"/>
</dbReference>
<evidence type="ECO:0000256" key="2">
    <source>
        <dbReference type="SAM" id="Phobius"/>
    </source>
</evidence>
<feature type="transmembrane region" description="Helical" evidence="2">
    <location>
        <begin position="1066"/>
        <end position="1088"/>
    </location>
</feature>
<feature type="region of interest" description="Disordered" evidence="1">
    <location>
        <begin position="221"/>
        <end position="250"/>
    </location>
</feature>
<dbReference type="InterPro" id="IPR043136">
    <property type="entry name" value="B30.2/SPRY_sf"/>
</dbReference>
<dbReference type="EMBL" id="JARBJD010000047">
    <property type="protein sequence ID" value="KAK2957296.1"/>
    <property type="molecule type" value="Genomic_DNA"/>
</dbReference>
<feature type="compositionally biased region" description="Basic and acidic residues" evidence="1">
    <location>
        <begin position="262"/>
        <end position="280"/>
    </location>
</feature>
<comment type="caution">
    <text evidence="3">The sequence shown here is derived from an EMBL/GenBank/DDBJ whole genome shotgun (WGS) entry which is preliminary data.</text>
</comment>
<feature type="compositionally biased region" description="Acidic residues" evidence="1">
    <location>
        <begin position="1"/>
        <end position="10"/>
    </location>
</feature>
<feature type="region of interest" description="Disordered" evidence="1">
    <location>
        <begin position="262"/>
        <end position="297"/>
    </location>
</feature>
<reference evidence="3 4" key="1">
    <citation type="journal article" date="2022" name="bioRxiv">
        <title>Genomics of Preaxostyla Flagellates Illuminates Evolutionary Transitions and the Path Towards Mitochondrial Loss.</title>
        <authorList>
            <person name="Novak L.V.F."/>
            <person name="Treitli S.C."/>
            <person name="Pyrih J."/>
            <person name="Halakuc P."/>
            <person name="Pipaliya S.V."/>
            <person name="Vacek V."/>
            <person name="Brzon O."/>
            <person name="Soukal P."/>
            <person name="Eme L."/>
            <person name="Dacks J.B."/>
            <person name="Karnkowska A."/>
            <person name="Elias M."/>
            <person name="Hampl V."/>
        </authorList>
    </citation>
    <scope>NUCLEOTIDE SEQUENCE [LARGE SCALE GENOMIC DNA]</scope>
    <source>
        <strain evidence="3">NAU3</strain>
        <tissue evidence="3">Gut</tissue>
    </source>
</reference>
<feature type="region of interest" description="Disordered" evidence="1">
    <location>
        <begin position="498"/>
        <end position="535"/>
    </location>
</feature>
<dbReference type="InterPro" id="IPR036915">
    <property type="entry name" value="Cyclin-like_sf"/>
</dbReference>
<evidence type="ECO:0000313" key="3">
    <source>
        <dbReference type="EMBL" id="KAK2957296.1"/>
    </source>
</evidence>
<feature type="region of interest" description="Disordered" evidence="1">
    <location>
        <begin position="557"/>
        <end position="610"/>
    </location>
</feature>
<feature type="compositionally biased region" description="Polar residues" evidence="1">
    <location>
        <begin position="907"/>
        <end position="921"/>
    </location>
</feature>
<dbReference type="Pfam" id="PF08613">
    <property type="entry name" value="Cyclin"/>
    <property type="match status" value="1"/>
</dbReference>
<name>A0ABQ9Y0N3_9EUKA</name>
<evidence type="ECO:0000256" key="1">
    <source>
        <dbReference type="SAM" id="MobiDB-lite"/>
    </source>
</evidence>
<proteinExistence type="predicted"/>
<protein>
    <submittedName>
        <fullName evidence="3">Uncharacterized protein</fullName>
    </submittedName>
</protein>
<feature type="compositionally biased region" description="Basic and acidic residues" evidence="1">
    <location>
        <begin position="868"/>
        <end position="903"/>
    </location>
</feature>
<feature type="region of interest" description="Disordered" evidence="1">
    <location>
        <begin position="858"/>
        <end position="939"/>
    </location>
</feature>
<feature type="compositionally biased region" description="Low complexity" evidence="1">
    <location>
        <begin position="282"/>
        <end position="294"/>
    </location>
</feature>
<feature type="compositionally biased region" description="Basic and acidic residues" evidence="1">
    <location>
        <begin position="924"/>
        <end position="939"/>
    </location>
</feature>